<evidence type="ECO:0000259" key="12">
    <source>
        <dbReference type="Pfam" id="PF23541"/>
    </source>
</evidence>
<dbReference type="InterPro" id="IPR008435">
    <property type="entry name" value="CRF-bd"/>
</dbReference>
<feature type="domain" description="Corticotropin-releasing factor binding protein C-terminal" evidence="12">
    <location>
        <begin position="185"/>
        <end position="312"/>
    </location>
</feature>
<evidence type="ECO:0000256" key="10">
    <source>
        <dbReference type="SAM" id="SignalP"/>
    </source>
</evidence>
<accession>A0A6J1WTT6</accession>
<protein>
    <recommendedName>
        <fullName evidence="3">Corticotropin-releasing factor-binding protein</fullName>
    </recommendedName>
    <alternativeName>
        <fullName evidence="9">Corticotropin-releasing hormone-binding protein</fullName>
    </alternativeName>
</protein>
<evidence type="ECO:0000256" key="1">
    <source>
        <dbReference type="ARBA" id="ARBA00004613"/>
    </source>
</evidence>
<evidence type="ECO:0000256" key="6">
    <source>
        <dbReference type="ARBA" id="ARBA00023157"/>
    </source>
</evidence>
<keyword evidence="7" id="KW-0325">Glycoprotein</keyword>
<dbReference type="KEGG" id="gmw:113515665"/>
<dbReference type="Pfam" id="PF05428">
    <property type="entry name" value="CRF-BP_N"/>
    <property type="match status" value="1"/>
</dbReference>
<dbReference type="FunCoup" id="A0A6J1WTT6">
    <property type="interactions" value="56"/>
</dbReference>
<dbReference type="PANTHER" id="PTHR10278">
    <property type="entry name" value="CORTICOTROPIN-RELEASING FACTOR-BINDING PROTEIN"/>
    <property type="match status" value="1"/>
</dbReference>
<dbReference type="AlphaFoldDB" id="A0A6J1WTT6"/>
<comment type="similarity">
    <text evidence="2">Belongs to the CRF-binding protein family.</text>
</comment>
<dbReference type="GO" id="GO:0051460">
    <property type="term" value="P:negative regulation of corticotropin secretion"/>
    <property type="evidence" value="ECO:0007669"/>
    <property type="project" value="TreeGrafter"/>
</dbReference>
<dbReference type="GO" id="GO:0009755">
    <property type="term" value="P:hormone-mediated signaling pathway"/>
    <property type="evidence" value="ECO:0007669"/>
    <property type="project" value="TreeGrafter"/>
</dbReference>
<dbReference type="GO" id="GO:0005615">
    <property type="term" value="C:extracellular space"/>
    <property type="evidence" value="ECO:0007669"/>
    <property type="project" value="TreeGrafter"/>
</dbReference>
<dbReference type="GeneID" id="113515665"/>
<keyword evidence="13" id="KW-1185">Reference proteome</keyword>
<reference evidence="14" key="1">
    <citation type="submission" date="2025-08" db="UniProtKB">
        <authorList>
            <consortium name="RefSeq"/>
        </authorList>
    </citation>
    <scope>IDENTIFICATION</scope>
    <source>
        <tissue evidence="14">Whole larvae</tissue>
    </source>
</reference>
<evidence type="ECO:0000313" key="13">
    <source>
        <dbReference type="Proteomes" id="UP001652740"/>
    </source>
</evidence>
<evidence type="ECO:0000313" key="14">
    <source>
        <dbReference type="RefSeq" id="XP_026755725.1"/>
    </source>
</evidence>
<comment type="subcellular location">
    <subcellularLocation>
        <location evidence="1">Secreted</location>
    </subcellularLocation>
</comment>
<name>A0A6J1WTT6_GALME</name>
<dbReference type="InterPro" id="IPR056177">
    <property type="entry name" value="CRF-BP_N"/>
</dbReference>
<feature type="signal peptide" evidence="10">
    <location>
        <begin position="1"/>
        <end position="19"/>
    </location>
</feature>
<gene>
    <name evidence="14" type="primary">LOC113515665</name>
</gene>
<evidence type="ECO:0000259" key="11">
    <source>
        <dbReference type="Pfam" id="PF05428"/>
    </source>
</evidence>
<keyword evidence="4" id="KW-0964">Secreted</keyword>
<proteinExistence type="inferred from homology"/>
<dbReference type="GO" id="GO:0051424">
    <property type="term" value="F:corticotropin-releasing hormone binding"/>
    <property type="evidence" value="ECO:0007669"/>
    <property type="project" value="InterPro"/>
</dbReference>
<dbReference type="OrthoDB" id="10056927at2759"/>
<keyword evidence="6" id="KW-1015">Disulfide bond</keyword>
<feature type="chain" id="PRO_5026761454" description="Corticotropin-releasing factor-binding protein" evidence="10">
    <location>
        <begin position="20"/>
        <end position="323"/>
    </location>
</feature>
<keyword evidence="5 10" id="KW-0732">Signal</keyword>
<dbReference type="Proteomes" id="UP001652740">
    <property type="component" value="Unplaced"/>
</dbReference>
<dbReference type="InterPro" id="IPR035914">
    <property type="entry name" value="Sperma_CUB_dom_sf"/>
</dbReference>
<evidence type="ECO:0000256" key="5">
    <source>
        <dbReference type="ARBA" id="ARBA00022729"/>
    </source>
</evidence>
<evidence type="ECO:0000256" key="2">
    <source>
        <dbReference type="ARBA" id="ARBA00008313"/>
    </source>
</evidence>
<evidence type="ECO:0000256" key="9">
    <source>
        <dbReference type="ARBA" id="ARBA00033162"/>
    </source>
</evidence>
<sequence length="323" mass="36016">MRAFLYIVLVVISCDGISSLLLPGKEHDRLRNPAPQLSWFSRYRRLSRPSHRVIDPNEDCFLVTSEEGELFYKSPSDEPNVCGIYMIAEPDTRIQVTFNYLDVPCDNGGLVAWVDGWELNGQVWPADSWDDDRVVESCDRRPQRKLVSRQNAALIQYRVPAQGKGFAITVRHLRNPRPCNVMLFGAEGVYTLRNHGETGNCSVIAVSPTTVRILDLNVGQALKRGSLLDIETGTIHHCTKRGLPDYVEIGGASGLDHTKMEVLDSVCGLDSNEGRRPAFIACEDTVVRLISNGKFYNSVTLAFSPLPLEELEHADLICGMNDL</sequence>
<evidence type="ECO:0000256" key="8">
    <source>
        <dbReference type="ARBA" id="ARBA00024997"/>
    </source>
</evidence>
<dbReference type="InterPro" id="IPR056178">
    <property type="entry name" value="CRF-BP_C"/>
</dbReference>
<evidence type="ECO:0000256" key="4">
    <source>
        <dbReference type="ARBA" id="ARBA00022525"/>
    </source>
</evidence>
<dbReference type="RefSeq" id="XP_026755725.1">
    <property type="nucleotide sequence ID" value="XM_026899924.3"/>
</dbReference>
<evidence type="ECO:0000256" key="7">
    <source>
        <dbReference type="ARBA" id="ARBA00023180"/>
    </source>
</evidence>
<feature type="domain" description="Corticotropin-releasing factor binding protein N-terminal" evidence="11">
    <location>
        <begin position="60"/>
        <end position="172"/>
    </location>
</feature>
<dbReference type="Pfam" id="PF23541">
    <property type="entry name" value="CRF-BP_C"/>
    <property type="match status" value="1"/>
</dbReference>
<dbReference type="InParanoid" id="A0A6J1WTT6"/>
<dbReference type="PANTHER" id="PTHR10278:SF0">
    <property type="entry name" value="CORTICOTROPIN-RELEASING FACTOR-BINDING PROTEIN"/>
    <property type="match status" value="1"/>
</dbReference>
<dbReference type="SUPFAM" id="SSF49854">
    <property type="entry name" value="Spermadhesin, CUB domain"/>
    <property type="match status" value="1"/>
</dbReference>
<evidence type="ECO:0000256" key="3">
    <source>
        <dbReference type="ARBA" id="ARBA00015713"/>
    </source>
</evidence>
<comment type="function">
    <text evidence="8">Binds CRF and inactivates it. May prevent inappropriate pituitary-adrenal stimulation in pregnancy.</text>
</comment>
<organism evidence="13 14">
    <name type="scientific">Galleria mellonella</name>
    <name type="common">Greater wax moth</name>
    <dbReference type="NCBI Taxonomy" id="7137"/>
    <lineage>
        <taxon>Eukaryota</taxon>
        <taxon>Metazoa</taxon>
        <taxon>Ecdysozoa</taxon>
        <taxon>Arthropoda</taxon>
        <taxon>Hexapoda</taxon>
        <taxon>Insecta</taxon>
        <taxon>Pterygota</taxon>
        <taxon>Neoptera</taxon>
        <taxon>Endopterygota</taxon>
        <taxon>Lepidoptera</taxon>
        <taxon>Glossata</taxon>
        <taxon>Ditrysia</taxon>
        <taxon>Pyraloidea</taxon>
        <taxon>Pyralidae</taxon>
        <taxon>Galleriinae</taxon>
        <taxon>Galleria</taxon>
    </lineage>
</organism>